<keyword evidence="5" id="KW-0812">Transmembrane</keyword>
<feature type="transmembrane region" description="Helical" evidence="5">
    <location>
        <begin position="12"/>
        <end position="35"/>
    </location>
</feature>
<accession>A0ABS3RBV9</accession>
<reference evidence="6 7" key="1">
    <citation type="submission" date="2021-03" db="EMBL/GenBank/DDBJ databases">
        <authorList>
            <person name="Kanchanasin P."/>
            <person name="Saeng-In P."/>
            <person name="Phongsopitanun W."/>
            <person name="Yuki M."/>
            <person name="Kudo T."/>
            <person name="Ohkuma M."/>
            <person name="Tanasupawat S."/>
        </authorList>
    </citation>
    <scope>NUCLEOTIDE SEQUENCE [LARGE SCALE GENOMIC DNA]</scope>
    <source>
        <strain evidence="6 7">L46</strain>
    </source>
</reference>
<gene>
    <name evidence="6" type="ORF">J4557_39025</name>
</gene>
<evidence type="ECO:0000256" key="4">
    <source>
        <dbReference type="SAM" id="MobiDB-lite"/>
    </source>
</evidence>
<evidence type="ECO:0008006" key="8">
    <source>
        <dbReference type="Google" id="ProtNLM"/>
    </source>
</evidence>
<evidence type="ECO:0000313" key="6">
    <source>
        <dbReference type="EMBL" id="MBO2443537.1"/>
    </source>
</evidence>
<dbReference type="InterPro" id="IPR052156">
    <property type="entry name" value="BCAA_Transport_ATP-bd_LivF"/>
</dbReference>
<dbReference type="SUPFAM" id="SSF52540">
    <property type="entry name" value="P-loop containing nucleoside triphosphate hydrolases"/>
    <property type="match status" value="1"/>
</dbReference>
<protein>
    <recommendedName>
        <fullName evidence="8">ABC transporter domain-containing protein</fullName>
    </recommendedName>
</protein>
<dbReference type="Proteomes" id="UP000666915">
    <property type="component" value="Unassembled WGS sequence"/>
</dbReference>
<keyword evidence="7" id="KW-1185">Reference proteome</keyword>
<dbReference type="EMBL" id="JAGEOK010000034">
    <property type="protein sequence ID" value="MBO2443537.1"/>
    <property type="molecule type" value="Genomic_DNA"/>
</dbReference>
<proteinExistence type="inferred from homology"/>
<feature type="transmembrane region" description="Helical" evidence="5">
    <location>
        <begin position="129"/>
        <end position="148"/>
    </location>
</feature>
<keyword evidence="5" id="KW-1133">Transmembrane helix</keyword>
<sequence>MRDVLAERDVRAALPVYLLTGWAAGAPLMGGLHLLTFRWNLIGAGPVRYLAWALLPAVALVVVGHRTARAAQTVPWLLLAAAAAPMLMASAPGPVLLAAGFTVALAAACLAVAALDTTVLRPLPDPRHLAAAGLTCVTAATGGLAGYGCAAALRGTCAEGTALTLTALPPILGALLALRVCGPQIVKPPPFLDVRALSVPRGPVRLYRVGFRVDAGETILLSGTGASVLLAALAGHTPCKGRVALGGADLTALDAGQRTTLGLCHLAGPDPRAPGGLPVAAGLAAHARALGHADPGAAAHSVLDVFPPLRGLAADPAGTLTDAQRGLLSLAEALLTRPRLLLVDGLAGGPCAAAVPAVLRRLSATGTAVVVAGPAAPETLALACRAYTVEPGRVTEVPVPAPGGPLRPPVARSTGGAAQ</sequence>
<feature type="compositionally biased region" description="Pro residues" evidence="4">
    <location>
        <begin position="399"/>
        <end position="408"/>
    </location>
</feature>
<keyword evidence="2" id="KW-0813">Transport</keyword>
<keyword evidence="5" id="KW-0472">Membrane</keyword>
<dbReference type="PANTHER" id="PTHR43820:SF4">
    <property type="entry name" value="HIGH-AFFINITY BRANCHED-CHAIN AMINO ACID TRANSPORT ATP-BINDING PROTEIN LIVF"/>
    <property type="match status" value="1"/>
</dbReference>
<organism evidence="6 7">
    <name type="scientific">Actinomadura nitritigenes</name>
    <dbReference type="NCBI Taxonomy" id="134602"/>
    <lineage>
        <taxon>Bacteria</taxon>
        <taxon>Bacillati</taxon>
        <taxon>Actinomycetota</taxon>
        <taxon>Actinomycetes</taxon>
        <taxon>Streptosporangiales</taxon>
        <taxon>Thermomonosporaceae</taxon>
        <taxon>Actinomadura</taxon>
    </lineage>
</organism>
<feature type="transmembrane region" description="Helical" evidence="5">
    <location>
        <begin position="95"/>
        <end position="117"/>
    </location>
</feature>
<dbReference type="PANTHER" id="PTHR43820">
    <property type="entry name" value="HIGH-AFFINITY BRANCHED-CHAIN AMINO ACID TRANSPORT ATP-BINDING PROTEIN LIVF"/>
    <property type="match status" value="1"/>
</dbReference>
<evidence type="ECO:0000256" key="5">
    <source>
        <dbReference type="SAM" id="Phobius"/>
    </source>
</evidence>
<comment type="caution">
    <text evidence="6">The sequence shown here is derived from an EMBL/GenBank/DDBJ whole genome shotgun (WGS) entry which is preliminary data.</text>
</comment>
<feature type="region of interest" description="Disordered" evidence="4">
    <location>
        <begin position="397"/>
        <end position="419"/>
    </location>
</feature>
<comment type="similarity">
    <text evidence="1">Belongs to the ABC transporter superfamily.</text>
</comment>
<dbReference type="InterPro" id="IPR027417">
    <property type="entry name" value="P-loop_NTPase"/>
</dbReference>
<feature type="transmembrane region" description="Helical" evidence="5">
    <location>
        <begin position="47"/>
        <end position="63"/>
    </location>
</feature>
<name>A0ABS3RBV9_9ACTN</name>
<evidence type="ECO:0000256" key="3">
    <source>
        <dbReference type="ARBA" id="ARBA00022970"/>
    </source>
</evidence>
<keyword evidence="3" id="KW-0029">Amino-acid transport</keyword>
<evidence type="ECO:0000313" key="7">
    <source>
        <dbReference type="Proteomes" id="UP000666915"/>
    </source>
</evidence>
<evidence type="ECO:0000256" key="2">
    <source>
        <dbReference type="ARBA" id="ARBA00022448"/>
    </source>
</evidence>
<dbReference type="Gene3D" id="3.40.50.300">
    <property type="entry name" value="P-loop containing nucleotide triphosphate hydrolases"/>
    <property type="match status" value="1"/>
</dbReference>
<evidence type="ECO:0000256" key="1">
    <source>
        <dbReference type="ARBA" id="ARBA00005417"/>
    </source>
</evidence>